<evidence type="ECO:0000259" key="1">
    <source>
        <dbReference type="Pfam" id="PF03795"/>
    </source>
</evidence>
<dbReference type="Gene3D" id="3.30.70.1060">
    <property type="entry name" value="Dimeric alpha+beta barrel"/>
    <property type="match status" value="1"/>
</dbReference>
<proteinExistence type="predicted"/>
<sequence>MQYLLMIYAAEDAGPQPGTDEFMQMLGGYQKFSEQVQANGMFLGGDALDSITTATTVKVRGGKSQITDGPFAETKEALGGYYLLDCKDLDEAIEYAAKIPSAAYGSIEIRPIMKY</sequence>
<dbReference type="Pfam" id="PF03795">
    <property type="entry name" value="YCII"/>
    <property type="match status" value="1"/>
</dbReference>
<dbReference type="PANTHER" id="PTHR35174:SF3">
    <property type="entry name" value="BLL7171 PROTEIN"/>
    <property type="match status" value="1"/>
</dbReference>
<reference evidence="2" key="1">
    <citation type="submission" date="2018-06" db="EMBL/GenBank/DDBJ databases">
        <authorList>
            <person name="Zhirakovskaya E."/>
        </authorList>
    </citation>
    <scope>NUCLEOTIDE SEQUENCE</scope>
</reference>
<name>A0A3B0VWG2_9ZZZZ</name>
<protein>
    <submittedName>
        <fullName evidence="2">PhnB protein</fullName>
    </submittedName>
</protein>
<gene>
    <name evidence="2" type="ORF">MNBD_GAMMA02-620</name>
</gene>
<accession>A0A3B0VWG2</accession>
<dbReference type="SUPFAM" id="SSF54909">
    <property type="entry name" value="Dimeric alpha+beta barrel"/>
    <property type="match status" value="1"/>
</dbReference>
<dbReference type="PANTHER" id="PTHR35174">
    <property type="entry name" value="BLL7171 PROTEIN-RELATED"/>
    <property type="match status" value="1"/>
</dbReference>
<evidence type="ECO:0000313" key="2">
    <source>
        <dbReference type="EMBL" id="VAW44503.1"/>
    </source>
</evidence>
<dbReference type="AlphaFoldDB" id="A0A3B0VWG2"/>
<dbReference type="EMBL" id="UOFA01000121">
    <property type="protein sequence ID" value="VAW44503.1"/>
    <property type="molecule type" value="Genomic_DNA"/>
</dbReference>
<dbReference type="InterPro" id="IPR011008">
    <property type="entry name" value="Dimeric_a/b-barrel"/>
</dbReference>
<feature type="domain" description="YCII-related" evidence="1">
    <location>
        <begin position="1"/>
        <end position="114"/>
    </location>
</feature>
<organism evidence="2">
    <name type="scientific">hydrothermal vent metagenome</name>
    <dbReference type="NCBI Taxonomy" id="652676"/>
    <lineage>
        <taxon>unclassified sequences</taxon>
        <taxon>metagenomes</taxon>
        <taxon>ecological metagenomes</taxon>
    </lineage>
</organism>
<dbReference type="InterPro" id="IPR005545">
    <property type="entry name" value="YCII"/>
</dbReference>